<dbReference type="InterPro" id="IPR036264">
    <property type="entry name" value="Bact_exopeptidase_dim_dom"/>
</dbReference>
<evidence type="ECO:0000259" key="1">
    <source>
        <dbReference type="Pfam" id="PF07687"/>
    </source>
</evidence>
<dbReference type="PANTHER" id="PTHR30575">
    <property type="entry name" value="PEPTIDASE M20"/>
    <property type="match status" value="1"/>
</dbReference>
<dbReference type="Pfam" id="PF01546">
    <property type="entry name" value="Peptidase_M20"/>
    <property type="match status" value="1"/>
</dbReference>
<dbReference type="GO" id="GO:0016805">
    <property type="term" value="F:dipeptidase activity"/>
    <property type="evidence" value="ECO:0007669"/>
    <property type="project" value="InterPro"/>
</dbReference>
<accession>A0A6J6K8W8</accession>
<dbReference type="InterPro" id="IPR002933">
    <property type="entry name" value="Peptidase_M20"/>
</dbReference>
<organism evidence="2">
    <name type="scientific">freshwater metagenome</name>
    <dbReference type="NCBI Taxonomy" id="449393"/>
    <lineage>
        <taxon>unclassified sequences</taxon>
        <taxon>metagenomes</taxon>
        <taxon>ecological metagenomes</taxon>
    </lineage>
</organism>
<dbReference type="GO" id="GO:0046657">
    <property type="term" value="P:folic acid catabolic process"/>
    <property type="evidence" value="ECO:0007669"/>
    <property type="project" value="TreeGrafter"/>
</dbReference>
<dbReference type="SUPFAM" id="SSF53187">
    <property type="entry name" value="Zn-dependent exopeptidases"/>
    <property type="match status" value="1"/>
</dbReference>
<dbReference type="PIRSF" id="PIRSF037226">
    <property type="entry name" value="Amidohydrolase_ACY1L2_prd"/>
    <property type="match status" value="1"/>
</dbReference>
<dbReference type="GO" id="GO:0071713">
    <property type="term" value="F:para-aminobenzoyl-glutamate hydrolase activity"/>
    <property type="evidence" value="ECO:0007669"/>
    <property type="project" value="TreeGrafter"/>
</dbReference>
<dbReference type="Pfam" id="PF07687">
    <property type="entry name" value="M20_dimer"/>
    <property type="match status" value="1"/>
</dbReference>
<dbReference type="Gene3D" id="3.30.70.360">
    <property type="match status" value="1"/>
</dbReference>
<dbReference type="PANTHER" id="PTHR30575:SF0">
    <property type="entry name" value="XAA-ARG DIPEPTIDASE"/>
    <property type="match status" value="1"/>
</dbReference>
<proteinExistence type="predicted"/>
<dbReference type="NCBIfam" id="TIGR01891">
    <property type="entry name" value="amidohydrolases"/>
    <property type="match status" value="1"/>
</dbReference>
<dbReference type="GO" id="GO:0005737">
    <property type="term" value="C:cytoplasm"/>
    <property type="evidence" value="ECO:0007669"/>
    <property type="project" value="TreeGrafter"/>
</dbReference>
<dbReference type="CDD" id="cd03887">
    <property type="entry name" value="M20_Acy1L2"/>
    <property type="match status" value="1"/>
</dbReference>
<dbReference type="InterPro" id="IPR052030">
    <property type="entry name" value="Peptidase_M20/M20A_hydrolases"/>
</dbReference>
<dbReference type="InterPro" id="IPR017439">
    <property type="entry name" value="Amidohydrolase"/>
</dbReference>
<feature type="domain" description="Peptidase M20 dimerisation" evidence="1">
    <location>
        <begin position="174"/>
        <end position="262"/>
    </location>
</feature>
<dbReference type="Gene3D" id="3.40.630.10">
    <property type="entry name" value="Zn peptidases"/>
    <property type="match status" value="1"/>
</dbReference>
<dbReference type="SUPFAM" id="SSF55031">
    <property type="entry name" value="Bacterial exopeptidase dimerisation domain"/>
    <property type="match status" value="1"/>
</dbReference>
<dbReference type="InterPro" id="IPR011650">
    <property type="entry name" value="Peptidase_M20_dimer"/>
</dbReference>
<dbReference type="EMBL" id="CAEZWJ010000005">
    <property type="protein sequence ID" value="CAB4646167.1"/>
    <property type="molecule type" value="Genomic_DNA"/>
</dbReference>
<gene>
    <name evidence="2" type="ORF">UFOPK2214_00259</name>
</gene>
<sequence length="399" mass="42109">MTSDIETLKERACRKIDSIAQDLVEASHTIHENPELNYEEFLASELLVRLANQHGLVTERDVFGCETGFVGDSGSGPTVCVMSEYDALPVIGHGCGHNIIATAGLGAAIGLSAVAADAGGRLRYLGTPAEEGGGGKLVMARNGALLGVDIAMMVHSADADLTTIDAIALQQLLVEYDGEAAHAAAAPEKGKNALDAAVLGYMAVSALRQHILPTERVHGIFVRGGSKPNIVPHDAATEWYVRSDTMSSLQELKPRVLAALESGAHACGCSVRHQWDQNPYADMVTNNNISALYISNAARIGREVTVPGTKGHRVVGSTDMGNISHLVPSIHPMISSAPAGTAIHTTAFEKASRSPQADQAVIDGAKAMAMTAIDYWTSPEQQKAISEEFARTNASRDVL</sequence>
<dbReference type="InterPro" id="IPR017144">
    <property type="entry name" value="Xaa-Arg_dipeptidase"/>
</dbReference>
<dbReference type="FunFam" id="3.30.70.360:FF:000004">
    <property type="entry name" value="Peptidase M20 domain-containing protein 2"/>
    <property type="match status" value="1"/>
</dbReference>
<protein>
    <submittedName>
        <fullName evidence="2">Unannotated protein</fullName>
    </submittedName>
</protein>
<evidence type="ECO:0000313" key="2">
    <source>
        <dbReference type="EMBL" id="CAB4646167.1"/>
    </source>
</evidence>
<name>A0A6J6K8W8_9ZZZZ</name>
<dbReference type="AlphaFoldDB" id="A0A6J6K8W8"/>
<reference evidence="2" key="1">
    <citation type="submission" date="2020-05" db="EMBL/GenBank/DDBJ databases">
        <authorList>
            <person name="Chiriac C."/>
            <person name="Salcher M."/>
            <person name="Ghai R."/>
            <person name="Kavagutti S V."/>
        </authorList>
    </citation>
    <scope>NUCLEOTIDE SEQUENCE</scope>
</reference>